<evidence type="ECO:0000259" key="10">
    <source>
        <dbReference type="PROSITE" id="PS50113"/>
    </source>
</evidence>
<dbReference type="CDD" id="cd16922">
    <property type="entry name" value="HATPase_EvgS-ArcB-TorS-like"/>
    <property type="match status" value="1"/>
</dbReference>
<dbReference type="InterPro" id="IPR001610">
    <property type="entry name" value="PAC"/>
</dbReference>
<dbReference type="Gene3D" id="3.30.450.20">
    <property type="entry name" value="PAS domain"/>
    <property type="match status" value="4"/>
</dbReference>
<dbReference type="CDD" id="cd17546">
    <property type="entry name" value="REC_hyHK_CKI1_RcsC-like"/>
    <property type="match status" value="1"/>
</dbReference>
<dbReference type="Proteomes" id="UP000503251">
    <property type="component" value="Chromosome"/>
</dbReference>
<dbReference type="InterPro" id="IPR011006">
    <property type="entry name" value="CheY-like_superfamily"/>
</dbReference>
<dbReference type="EMBL" id="CP039543">
    <property type="protein sequence ID" value="QJT08985.1"/>
    <property type="molecule type" value="Genomic_DNA"/>
</dbReference>
<feature type="domain" description="PAC" evidence="10">
    <location>
        <begin position="338"/>
        <end position="388"/>
    </location>
</feature>
<dbReference type="SUPFAM" id="SSF52172">
    <property type="entry name" value="CheY-like"/>
    <property type="match status" value="1"/>
</dbReference>
<dbReference type="Gene3D" id="3.40.50.2300">
    <property type="match status" value="1"/>
</dbReference>
<feature type="modified residue" description="4-aspartylphosphate" evidence="6">
    <location>
        <position position="828"/>
    </location>
</feature>
<dbReference type="InterPro" id="IPR003661">
    <property type="entry name" value="HisK_dim/P_dom"/>
</dbReference>
<dbReference type="CDD" id="cd00130">
    <property type="entry name" value="PAS"/>
    <property type="match status" value="4"/>
</dbReference>
<feature type="domain" description="Response regulatory" evidence="8">
    <location>
        <begin position="778"/>
        <end position="898"/>
    </location>
</feature>
<evidence type="ECO:0000256" key="6">
    <source>
        <dbReference type="PROSITE-ProRule" id="PRU00169"/>
    </source>
</evidence>
<evidence type="ECO:0000256" key="2">
    <source>
        <dbReference type="ARBA" id="ARBA00012438"/>
    </source>
</evidence>
<dbReference type="InterPro" id="IPR013767">
    <property type="entry name" value="PAS_fold"/>
</dbReference>
<dbReference type="SMART" id="SM00448">
    <property type="entry name" value="REC"/>
    <property type="match status" value="1"/>
</dbReference>
<dbReference type="PANTHER" id="PTHR43047:SF72">
    <property type="entry name" value="OSMOSENSING HISTIDINE PROTEIN KINASE SLN1"/>
    <property type="match status" value="1"/>
</dbReference>
<dbReference type="SMART" id="SM00388">
    <property type="entry name" value="HisKA"/>
    <property type="match status" value="1"/>
</dbReference>
<name>A0ABX6NEE0_9BACT</name>
<reference evidence="11 12" key="1">
    <citation type="submission" date="2019-04" db="EMBL/GenBank/DDBJ databases">
        <title>Isolation and culture of sulfate reducing bacteria from the cold seep of the South China Sea.</title>
        <authorList>
            <person name="Sun C."/>
            <person name="Liu R."/>
        </authorList>
    </citation>
    <scope>NUCLEOTIDE SEQUENCE [LARGE SCALE GENOMIC DNA]</scope>
    <source>
        <strain evidence="11 12">CS1</strain>
    </source>
</reference>
<dbReference type="InterPro" id="IPR036890">
    <property type="entry name" value="HATPase_C_sf"/>
</dbReference>
<dbReference type="Pfam" id="PF00989">
    <property type="entry name" value="PAS"/>
    <property type="match status" value="1"/>
</dbReference>
<sequence length="907" mass="100088">MMGESRSQDSTGRHGGESVYRRIFDAVGGGLAIIQGGCVRLCNPWLCNALGHAADDLSGRELHELLHPESGKALAVCSDDVSPAAEQTRCFRTVLFRTADGGSLRLKLTESECHWDGEPARLLLLTKNDGAAPGRDETLRSLFKNAPLGIFQTTPEGRYLDANNYLAAMYGYDSVAQLLDEVSSITEQIYADPADRRRLVELLEKHDEVFQFESIRKKRDGEVICTATNMRAVRNESGRIDHLDGFTWDITDNKRAEEALRESEERFRTMIEGAPDAIFIQTEQRFAYLNHKAIEVLGADDPEQLLGANVLDRVHPDFHAHAWERIRQINEDRIPVTAAMEQKFIRLDGGEIWLETTGQPIVYQGKAGALVFARDISTRKRTEAALIRSEHKYHYLFENAGEGMFLGDADANITEANPMAASVLGYSSPDMLIGINARDIVHPDDLAGLNLEKSWEIARPDGTVQLERRFRKADGSYLPVMLTKRMLPEVGPGQHYVTFRDISERARKERADKAAREKAEAASKAKSDFLANMSHEMRTPLNGIMGMLQLLHRTVQSAEQEDLTDTALESCRRLSQLLGDILDLSKVEAGRVTFRRELFDVREILNAVEKLFAPPATQAGLALRFHVDPRAPAMLSGDESRLHQILNNLVGNAIKFTNEGSISVDVSLLPGGDTETCRLLFVISDTGVGIDDDMLNDLFNPFTQAESSLTRRHQGAGLGLSIVKRLVANMGGSISVDSTPGQGTSFYISLPFGVGKGEYRVRPKTEEVETQEAPSSLRVLVAEDDRTCTIALVKMLENMGAAVQVAGDGEQVLETLRSRDRFDVVLMDIQMPVMDGMEAARAIRDGQAGAECADIPIVALTAYAMSGDREVFIEAGMDDCLTKPIEMNQLATILARAARGVIRAADE</sequence>
<dbReference type="PANTHER" id="PTHR43047">
    <property type="entry name" value="TWO-COMPONENT HISTIDINE PROTEIN KINASE"/>
    <property type="match status" value="1"/>
</dbReference>
<dbReference type="SMART" id="SM00387">
    <property type="entry name" value="HATPase_c"/>
    <property type="match status" value="1"/>
</dbReference>
<protein>
    <recommendedName>
        <fullName evidence="2">histidine kinase</fullName>
        <ecNumber evidence="2">2.7.13.3</ecNumber>
    </recommendedName>
</protein>
<dbReference type="SUPFAM" id="SSF55874">
    <property type="entry name" value="ATPase domain of HSP90 chaperone/DNA topoisomerase II/histidine kinase"/>
    <property type="match status" value="1"/>
</dbReference>
<evidence type="ECO:0000259" key="9">
    <source>
        <dbReference type="PROSITE" id="PS50112"/>
    </source>
</evidence>
<dbReference type="InterPro" id="IPR036097">
    <property type="entry name" value="HisK_dim/P_sf"/>
</dbReference>
<evidence type="ECO:0000256" key="1">
    <source>
        <dbReference type="ARBA" id="ARBA00000085"/>
    </source>
</evidence>
<proteinExistence type="predicted"/>
<dbReference type="InterPro" id="IPR001789">
    <property type="entry name" value="Sig_transdc_resp-reg_receiver"/>
</dbReference>
<feature type="domain" description="PAS" evidence="9">
    <location>
        <begin position="263"/>
        <end position="333"/>
    </location>
</feature>
<dbReference type="PROSITE" id="PS50110">
    <property type="entry name" value="RESPONSE_REGULATORY"/>
    <property type="match status" value="1"/>
</dbReference>
<accession>A0ABX6NEE0</accession>
<comment type="catalytic activity">
    <reaction evidence="1">
        <text>ATP + protein L-histidine = ADP + protein N-phospho-L-histidine.</text>
        <dbReference type="EC" id="2.7.13.3"/>
    </reaction>
</comment>
<evidence type="ECO:0000256" key="5">
    <source>
        <dbReference type="ARBA" id="ARBA00022777"/>
    </source>
</evidence>
<dbReference type="SMART" id="SM00086">
    <property type="entry name" value="PAC"/>
    <property type="match status" value="3"/>
</dbReference>
<evidence type="ECO:0000256" key="4">
    <source>
        <dbReference type="ARBA" id="ARBA00022679"/>
    </source>
</evidence>
<evidence type="ECO:0000313" key="11">
    <source>
        <dbReference type="EMBL" id="QJT08985.1"/>
    </source>
</evidence>
<dbReference type="Pfam" id="PF00072">
    <property type="entry name" value="Response_reg"/>
    <property type="match status" value="1"/>
</dbReference>
<feature type="domain" description="Histidine kinase" evidence="7">
    <location>
        <begin position="532"/>
        <end position="754"/>
    </location>
</feature>
<dbReference type="Pfam" id="PF13426">
    <property type="entry name" value="PAS_9"/>
    <property type="match status" value="2"/>
</dbReference>
<dbReference type="PROSITE" id="PS50112">
    <property type="entry name" value="PAS"/>
    <property type="match status" value="2"/>
</dbReference>
<dbReference type="PRINTS" id="PR00344">
    <property type="entry name" value="BCTRLSENSOR"/>
</dbReference>
<dbReference type="PROSITE" id="PS50113">
    <property type="entry name" value="PAC"/>
    <property type="match status" value="2"/>
</dbReference>
<keyword evidence="12" id="KW-1185">Reference proteome</keyword>
<evidence type="ECO:0000313" key="12">
    <source>
        <dbReference type="Proteomes" id="UP000503251"/>
    </source>
</evidence>
<dbReference type="InterPro" id="IPR005467">
    <property type="entry name" value="His_kinase_dom"/>
</dbReference>
<dbReference type="InterPro" id="IPR000700">
    <property type="entry name" value="PAS-assoc_C"/>
</dbReference>
<dbReference type="Pfam" id="PF00512">
    <property type="entry name" value="HisKA"/>
    <property type="match status" value="1"/>
</dbReference>
<organism evidence="11 12">
    <name type="scientific">Oceanidesulfovibrio marinus</name>
    <dbReference type="NCBI Taxonomy" id="370038"/>
    <lineage>
        <taxon>Bacteria</taxon>
        <taxon>Pseudomonadati</taxon>
        <taxon>Thermodesulfobacteriota</taxon>
        <taxon>Desulfovibrionia</taxon>
        <taxon>Desulfovibrionales</taxon>
        <taxon>Desulfovibrionaceae</taxon>
        <taxon>Oceanidesulfovibrio</taxon>
    </lineage>
</organism>
<dbReference type="CDD" id="cd00082">
    <property type="entry name" value="HisKA"/>
    <property type="match status" value="1"/>
</dbReference>
<evidence type="ECO:0000256" key="3">
    <source>
        <dbReference type="ARBA" id="ARBA00022553"/>
    </source>
</evidence>
<evidence type="ECO:0000259" key="8">
    <source>
        <dbReference type="PROSITE" id="PS50110"/>
    </source>
</evidence>
<dbReference type="SUPFAM" id="SSF47384">
    <property type="entry name" value="Homodimeric domain of signal transducing histidine kinase"/>
    <property type="match status" value="1"/>
</dbReference>
<dbReference type="EC" id="2.7.13.3" evidence="2"/>
<dbReference type="Pfam" id="PF02518">
    <property type="entry name" value="HATPase_c"/>
    <property type="match status" value="1"/>
</dbReference>
<dbReference type="Gene3D" id="1.10.287.130">
    <property type="match status" value="1"/>
</dbReference>
<dbReference type="NCBIfam" id="TIGR00229">
    <property type="entry name" value="sensory_box"/>
    <property type="match status" value="4"/>
</dbReference>
<dbReference type="InterPro" id="IPR035965">
    <property type="entry name" value="PAS-like_dom_sf"/>
</dbReference>
<keyword evidence="5" id="KW-0418">Kinase</keyword>
<feature type="domain" description="PAC" evidence="10">
    <location>
        <begin position="208"/>
        <end position="262"/>
    </location>
</feature>
<evidence type="ECO:0000259" key="7">
    <source>
        <dbReference type="PROSITE" id="PS50109"/>
    </source>
</evidence>
<dbReference type="SMART" id="SM00091">
    <property type="entry name" value="PAS"/>
    <property type="match status" value="4"/>
</dbReference>
<keyword evidence="3 6" id="KW-0597">Phosphoprotein</keyword>
<dbReference type="InterPro" id="IPR000014">
    <property type="entry name" value="PAS"/>
</dbReference>
<keyword evidence="4" id="KW-0808">Transferase</keyword>
<dbReference type="SUPFAM" id="SSF55785">
    <property type="entry name" value="PYP-like sensor domain (PAS domain)"/>
    <property type="match status" value="4"/>
</dbReference>
<dbReference type="Pfam" id="PF13188">
    <property type="entry name" value="PAS_8"/>
    <property type="match status" value="1"/>
</dbReference>
<gene>
    <name evidence="11" type="ORF">E8L03_08590</name>
</gene>
<dbReference type="Gene3D" id="3.30.565.10">
    <property type="entry name" value="Histidine kinase-like ATPase, C-terminal domain"/>
    <property type="match status" value="1"/>
</dbReference>
<feature type="domain" description="PAS" evidence="9">
    <location>
        <begin position="389"/>
        <end position="445"/>
    </location>
</feature>
<dbReference type="PROSITE" id="PS50109">
    <property type="entry name" value="HIS_KIN"/>
    <property type="match status" value="1"/>
</dbReference>
<dbReference type="RefSeq" id="WP_342356096.1">
    <property type="nucleotide sequence ID" value="NZ_CP039543.1"/>
</dbReference>
<dbReference type="InterPro" id="IPR004358">
    <property type="entry name" value="Sig_transdc_His_kin-like_C"/>
</dbReference>
<dbReference type="InterPro" id="IPR003594">
    <property type="entry name" value="HATPase_dom"/>
</dbReference>